<keyword evidence="4" id="KW-0732">Signal</keyword>
<evidence type="ECO:0000256" key="3">
    <source>
        <dbReference type="ARBA" id="ARBA00023008"/>
    </source>
</evidence>
<dbReference type="InterPro" id="IPR006311">
    <property type="entry name" value="TAT_signal"/>
</dbReference>
<dbReference type="Gene3D" id="2.60.40.420">
    <property type="entry name" value="Cupredoxins - blue copper proteins"/>
    <property type="match status" value="3"/>
</dbReference>
<comment type="caution">
    <text evidence="8">The sequence shown here is derived from an EMBL/GenBank/DDBJ whole genome shotgun (WGS) entry which is preliminary data.</text>
</comment>
<evidence type="ECO:0000259" key="7">
    <source>
        <dbReference type="Pfam" id="PF07732"/>
    </source>
</evidence>
<dbReference type="EMBL" id="RKQZ01000001">
    <property type="protein sequence ID" value="RPF22730.1"/>
    <property type="molecule type" value="Genomic_DNA"/>
</dbReference>
<evidence type="ECO:0000256" key="4">
    <source>
        <dbReference type="SAM" id="SignalP"/>
    </source>
</evidence>
<dbReference type="SUPFAM" id="SSF49503">
    <property type="entry name" value="Cupredoxins"/>
    <property type="match status" value="3"/>
</dbReference>
<keyword evidence="2" id="KW-0560">Oxidoreductase</keyword>
<evidence type="ECO:0000259" key="6">
    <source>
        <dbReference type="Pfam" id="PF07731"/>
    </source>
</evidence>
<dbReference type="PANTHER" id="PTHR11709:SF394">
    <property type="entry name" value="FI03373P-RELATED"/>
    <property type="match status" value="1"/>
</dbReference>
<dbReference type="Pfam" id="PF07731">
    <property type="entry name" value="Cu-oxidase_2"/>
    <property type="match status" value="1"/>
</dbReference>
<sequence length="505" mass="54383">MPRRTFLAGGISTIAAMALAGCTPEGAPPPAAAPSGPRFLTPTDAVVGEREAARAASGAVNRVSLTARPGRLDLAGVPADTWSYGQTPAPVIRQARGDRLELELVNDLPEESSIHWHGLALRNDMDGVPHLTQDPVPAGGSFTYDFVTPHAGTYWFHPHSGTQLDRGLYGALIVEDPAEPLAYDSEWVVILDDWLDGVQATPDQVRTDLEGGMGDMGDMPEMHAMGNLLMGAVSDVLGGDAGDVSYPFHLINGRPATDPDVFEATPGDRVRIRLINAAGDTAYRVALTGHRMTVTHTDGFPVDHTEGDTLIIGMGERYDVVVTLGDGLFTLIAEAEGKLRQAHAQVRTGAGTPLPTDLPFPAPELQGKLVTADQLTAAPGVALDQRAPDREITIRLTGGMEKYDWAFDGLPFDMMRPMRNAHPIVEGERVRLTFVNDTEMWHPVHLHGHTYQHAGGGPRKDTSILLPGKRIALDFDADNPGRWLTHCHNLYHGEAQMMGVVAYTA</sequence>
<dbReference type="Pfam" id="PF00394">
    <property type="entry name" value="Cu-oxidase"/>
    <property type="match status" value="1"/>
</dbReference>
<feature type="domain" description="Plastocyanin-like" evidence="7">
    <location>
        <begin position="84"/>
        <end position="178"/>
    </location>
</feature>
<dbReference type="InterPro" id="IPR008972">
    <property type="entry name" value="Cupredoxin"/>
</dbReference>
<evidence type="ECO:0000259" key="5">
    <source>
        <dbReference type="Pfam" id="PF00394"/>
    </source>
</evidence>
<dbReference type="GO" id="GO:0016491">
    <property type="term" value="F:oxidoreductase activity"/>
    <property type="evidence" value="ECO:0007669"/>
    <property type="project" value="UniProtKB-KW"/>
</dbReference>
<dbReference type="InterPro" id="IPR001117">
    <property type="entry name" value="Cu-oxidase_2nd"/>
</dbReference>
<dbReference type="Pfam" id="PF07732">
    <property type="entry name" value="Cu-oxidase_3"/>
    <property type="match status" value="1"/>
</dbReference>
<dbReference type="CDD" id="cd13896">
    <property type="entry name" value="CuRO_3_CopA"/>
    <property type="match status" value="1"/>
</dbReference>
<gene>
    <name evidence="8" type="ORF">EDD34_3402</name>
</gene>
<organism evidence="8 9">
    <name type="scientific">Myceligenerans xiligouense</name>
    <dbReference type="NCBI Taxonomy" id="253184"/>
    <lineage>
        <taxon>Bacteria</taxon>
        <taxon>Bacillati</taxon>
        <taxon>Actinomycetota</taxon>
        <taxon>Actinomycetes</taxon>
        <taxon>Micrococcales</taxon>
        <taxon>Promicromonosporaceae</taxon>
        <taxon>Myceligenerans</taxon>
    </lineage>
</organism>
<feature type="domain" description="Plastocyanin-like" evidence="6">
    <location>
        <begin position="387"/>
        <end position="503"/>
    </location>
</feature>
<protein>
    <submittedName>
        <fullName evidence="8">FtsP/CotA-like multicopper oxidase with cupredoxin domain</fullName>
    </submittedName>
</protein>
<keyword evidence="3" id="KW-0186">Copper</keyword>
<evidence type="ECO:0000256" key="1">
    <source>
        <dbReference type="ARBA" id="ARBA00022723"/>
    </source>
</evidence>
<dbReference type="GO" id="GO:0005507">
    <property type="term" value="F:copper ion binding"/>
    <property type="evidence" value="ECO:0007669"/>
    <property type="project" value="InterPro"/>
</dbReference>
<reference evidence="8 9" key="1">
    <citation type="submission" date="2018-11" db="EMBL/GenBank/DDBJ databases">
        <title>Sequencing the genomes of 1000 actinobacteria strains.</title>
        <authorList>
            <person name="Klenk H.-P."/>
        </authorList>
    </citation>
    <scope>NUCLEOTIDE SEQUENCE [LARGE SCALE GENOMIC DNA]</scope>
    <source>
        <strain evidence="8 9">DSM 15700</strain>
    </source>
</reference>
<dbReference type="PANTHER" id="PTHR11709">
    <property type="entry name" value="MULTI-COPPER OXIDASE"/>
    <property type="match status" value="1"/>
</dbReference>
<dbReference type="PROSITE" id="PS51257">
    <property type="entry name" value="PROKAR_LIPOPROTEIN"/>
    <property type="match status" value="1"/>
</dbReference>
<name>A0A3N4YVS6_9MICO</name>
<evidence type="ECO:0000313" key="9">
    <source>
        <dbReference type="Proteomes" id="UP000280501"/>
    </source>
</evidence>
<dbReference type="CDD" id="cd13861">
    <property type="entry name" value="CuRO_1_CumA_like"/>
    <property type="match status" value="1"/>
</dbReference>
<dbReference type="OrthoDB" id="345021at2"/>
<evidence type="ECO:0000256" key="2">
    <source>
        <dbReference type="ARBA" id="ARBA00023002"/>
    </source>
</evidence>
<dbReference type="InterPro" id="IPR034279">
    <property type="entry name" value="CuRO_3_CopA"/>
</dbReference>
<dbReference type="PROSITE" id="PS51318">
    <property type="entry name" value="TAT"/>
    <property type="match status" value="1"/>
</dbReference>
<feature type="domain" description="Plastocyanin-like" evidence="5">
    <location>
        <begin position="248"/>
        <end position="334"/>
    </location>
</feature>
<feature type="signal peptide" evidence="4">
    <location>
        <begin position="1"/>
        <end position="20"/>
    </location>
</feature>
<dbReference type="CDD" id="cd13870">
    <property type="entry name" value="CuRO_2_CopA_like_1"/>
    <property type="match status" value="1"/>
</dbReference>
<feature type="chain" id="PRO_5039298405" evidence="4">
    <location>
        <begin position="21"/>
        <end position="505"/>
    </location>
</feature>
<dbReference type="AlphaFoldDB" id="A0A3N4YVS6"/>
<proteinExistence type="predicted"/>
<dbReference type="InterPro" id="IPR045087">
    <property type="entry name" value="Cu-oxidase_fam"/>
</dbReference>
<dbReference type="InterPro" id="IPR011707">
    <property type="entry name" value="Cu-oxidase-like_N"/>
</dbReference>
<dbReference type="InterPro" id="IPR011706">
    <property type="entry name" value="Cu-oxidase_C"/>
</dbReference>
<accession>A0A3N4YVS6</accession>
<dbReference type="Proteomes" id="UP000280501">
    <property type="component" value="Unassembled WGS sequence"/>
</dbReference>
<evidence type="ECO:0000313" key="8">
    <source>
        <dbReference type="EMBL" id="RPF22730.1"/>
    </source>
</evidence>
<keyword evidence="9" id="KW-1185">Reference proteome</keyword>
<keyword evidence="1" id="KW-0479">Metal-binding</keyword>